<reference evidence="9" key="1">
    <citation type="journal article" date="2019" name="Int. J. Syst. Evol. Microbiol.">
        <title>The Global Catalogue of Microorganisms (GCM) 10K type strain sequencing project: providing services to taxonomists for standard genome sequencing and annotation.</title>
        <authorList>
            <consortium name="The Broad Institute Genomics Platform"/>
            <consortium name="The Broad Institute Genome Sequencing Center for Infectious Disease"/>
            <person name="Wu L."/>
            <person name="Ma J."/>
        </authorList>
    </citation>
    <scope>NUCLEOTIDE SEQUENCE [LARGE SCALE GENOMIC DNA]</scope>
    <source>
        <strain evidence="9">CCUG 56754</strain>
    </source>
</reference>
<proteinExistence type="inferred from homology"/>
<evidence type="ECO:0000256" key="6">
    <source>
        <dbReference type="SAM" id="SignalP"/>
    </source>
</evidence>
<organism evidence="8 9">
    <name type="scientific">Virgibacillus byunsanensis</name>
    <dbReference type="NCBI Taxonomy" id="570945"/>
    <lineage>
        <taxon>Bacteria</taxon>
        <taxon>Bacillati</taxon>
        <taxon>Bacillota</taxon>
        <taxon>Bacilli</taxon>
        <taxon>Bacillales</taxon>
        <taxon>Bacillaceae</taxon>
        <taxon>Virgibacillus</taxon>
    </lineage>
</organism>
<dbReference type="NCBIfam" id="NF038402">
    <property type="entry name" value="TroA_like"/>
    <property type="match status" value="1"/>
</dbReference>
<comment type="caution">
    <text evidence="8">The sequence shown here is derived from an EMBL/GenBank/DDBJ whole genome shotgun (WGS) entry which is preliminary data.</text>
</comment>
<dbReference type="InterPro" id="IPR051313">
    <property type="entry name" value="Bact_iron-sidero_bind"/>
</dbReference>
<evidence type="ECO:0000256" key="2">
    <source>
        <dbReference type="ARBA" id="ARBA00008814"/>
    </source>
</evidence>
<dbReference type="InterPro" id="IPR054828">
    <property type="entry name" value="Vit_B12_bind_prot"/>
</dbReference>
<evidence type="ECO:0000256" key="4">
    <source>
        <dbReference type="ARBA" id="ARBA00022729"/>
    </source>
</evidence>
<comment type="similarity">
    <text evidence="2">Belongs to the bacterial solute-binding protein 8 family.</text>
</comment>
<feature type="domain" description="Fe/B12 periplasmic-binding" evidence="7">
    <location>
        <begin position="57"/>
        <end position="314"/>
    </location>
</feature>
<evidence type="ECO:0000256" key="5">
    <source>
        <dbReference type="SAM" id="Coils"/>
    </source>
</evidence>
<dbReference type="PANTHER" id="PTHR30532:SF29">
    <property type="entry name" value="FE(3+) DICITRATE-BINDING PERIPLASMIC PROTEIN"/>
    <property type="match status" value="1"/>
</dbReference>
<comment type="subcellular location">
    <subcellularLocation>
        <location evidence="1">Cell membrane</location>
        <topology evidence="1">Lipid-anchor</topology>
    </subcellularLocation>
</comment>
<dbReference type="Proteomes" id="UP001597040">
    <property type="component" value="Unassembled WGS sequence"/>
</dbReference>
<keyword evidence="5" id="KW-0175">Coiled coil</keyword>
<accession>A0ABW3LQN8</accession>
<dbReference type="EMBL" id="JBHTKJ010000066">
    <property type="protein sequence ID" value="MFD1040280.1"/>
    <property type="molecule type" value="Genomic_DNA"/>
</dbReference>
<evidence type="ECO:0000256" key="3">
    <source>
        <dbReference type="ARBA" id="ARBA00022448"/>
    </source>
</evidence>
<feature type="coiled-coil region" evidence="5">
    <location>
        <begin position="168"/>
        <end position="195"/>
    </location>
</feature>
<protein>
    <submittedName>
        <fullName evidence="8">Fe(3+) dicitrate ABC transporter substrate-binding protein</fullName>
    </submittedName>
</protein>
<evidence type="ECO:0000313" key="9">
    <source>
        <dbReference type="Proteomes" id="UP001597040"/>
    </source>
</evidence>
<feature type="signal peptide" evidence="6">
    <location>
        <begin position="1"/>
        <end position="20"/>
    </location>
</feature>
<keyword evidence="3" id="KW-0813">Transport</keyword>
<sequence>MKQKSFSLFILIFVSLLALVGCGSSDEENGDDENSNNDEVVITHEMGETTIPANPENIVALEFSYVDALAAIGISPIGIADDDDESRIIAPIKDKIDEYTSVGTRKQPSMEIISSLQPDLIIADLQRHKDVYEELSQIAPTIVLSSLAADYDEILEGFETISVAVGEEEKGQEVLEAHKKRMEEIKEQVPEDEDRVVLPAVVTADAFHAHNMDSYTGSLLESIGLNNAIQDGSDRYNKINLEQVVEFNPDVLFLMEAGEETIINEWESNPLWQNVSAVENGNVFSVDRNTWSRFRGLISSEAILEEAVENLYGN</sequence>
<dbReference type="NCBIfam" id="NF008501">
    <property type="entry name" value="PRK11411.1"/>
    <property type="match status" value="1"/>
</dbReference>
<dbReference type="RefSeq" id="WP_390364211.1">
    <property type="nucleotide sequence ID" value="NZ_JBHTKJ010000066.1"/>
</dbReference>
<dbReference type="SUPFAM" id="SSF53807">
    <property type="entry name" value="Helical backbone' metal receptor"/>
    <property type="match status" value="1"/>
</dbReference>
<dbReference type="Pfam" id="PF01497">
    <property type="entry name" value="Peripla_BP_2"/>
    <property type="match status" value="1"/>
</dbReference>
<dbReference type="PROSITE" id="PS51257">
    <property type="entry name" value="PROKAR_LIPOPROTEIN"/>
    <property type="match status" value="1"/>
</dbReference>
<dbReference type="CDD" id="cd01146">
    <property type="entry name" value="FhuD"/>
    <property type="match status" value="1"/>
</dbReference>
<keyword evidence="9" id="KW-1185">Reference proteome</keyword>
<feature type="chain" id="PRO_5046558149" evidence="6">
    <location>
        <begin position="21"/>
        <end position="314"/>
    </location>
</feature>
<name>A0ABW3LQN8_9BACI</name>
<dbReference type="InterPro" id="IPR002491">
    <property type="entry name" value="ABC_transptr_periplasmic_BD"/>
</dbReference>
<gene>
    <name evidence="8" type="ORF">ACFQ3N_18050</name>
</gene>
<evidence type="ECO:0000256" key="1">
    <source>
        <dbReference type="ARBA" id="ARBA00004193"/>
    </source>
</evidence>
<evidence type="ECO:0000313" key="8">
    <source>
        <dbReference type="EMBL" id="MFD1040280.1"/>
    </source>
</evidence>
<evidence type="ECO:0000259" key="7">
    <source>
        <dbReference type="PROSITE" id="PS50983"/>
    </source>
</evidence>
<dbReference type="PANTHER" id="PTHR30532">
    <property type="entry name" value="IRON III DICITRATE-BINDING PERIPLASMIC PROTEIN"/>
    <property type="match status" value="1"/>
</dbReference>
<dbReference type="Gene3D" id="3.40.50.1980">
    <property type="entry name" value="Nitrogenase molybdenum iron protein domain"/>
    <property type="match status" value="2"/>
</dbReference>
<keyword evidence="4 6" id="KW-0732">Signal</keyword>
<dbReference type="PROSITE" id="PS50983">
    <property type="entry name" value="FE_B12_PBP"/>
    <property type="match status" value="1"/>
</dbReference>